<dbReference type="InterPro" id="IPR013762">
    <property type="entry name" value="Integrase-like_cat_sf"/>
</dbReference>
<dbReference type="GO" id="GO:0006310">
    <property type="term" value="P:DNA recombination"/>
    <property type="evidence" value="ECO:0007669"/>
    <property type="project" value="UniProtKB-KW"/>
</dbReference>
<gene>
    <name evidence="3" type="ORF">S12H4_36594</name>
</gene>
<dbReference type="SUPFAM" id="SSF56349">
    <property type="entry name" value="DNA breaking-rejoining enzymes"/>
    <property type="match status" value="1"/>
</dbReference>
<dbReference type="InterPro" id="IPR002104">
    <property type="entry name" value="Integrase_catalytic"/>
</dbReference>
<organism evidence="3">
    <name type="scientific">marine sediment metagenome</name>
    <dbReference type="NCBI Taxonomy" id="412755"/>
    <lineage>
        <taxon>unclassified sequences</taxon>
        <taxon>metagenomes</taxon>
        <taxon>ecological metagenomes</taxon>
    </lineage>
</organism>
<sequence>GRNSGKPLSRVRVWQLIQDWCRAVGLEGRYGTHSLRKSWGLAAHEQGVDLLIIAEKLGHRNPDVTMRYVGLTRQKVNEVEEQVCF</sequence>
<dbReference type="EMBL" id="BARW01021829">
    <property type="protein sequence ID" value="GAI92463.1"/>
    <property type="molecule type" value="Genomic_DNA"/>
</dbReference>
<evidence type="ECO:0000256" key="1">
    <source>
        <dbReference type="ARBA" id="ARBA00023172"/>
    </source>
</evidence>
<evidence type="ECO:0000259" key="2">
    <source>
        <dbReference type="PROSITE" id="PS51898"/>
    </source>
</evidence>
<proteinExistence type="predicted"/>
<dbReference type="InterPro" id="IPR011010">
    <property type="entry name" value="DNA_brk_join_enz"/>
</dbReference>
<keyword evidence="1" id="KW-0233">DNA recombination</keyword>
<comment type="caution">
    <text evidence="3">The sequence shown here is derived from an EMBL/GenBank/DDBJ whole genome shotgun (WGS) entry which is preliminary data.</text>
</comment>
<feature type="domain" description="Tyr recombinase" evidence="2">
    <location>
        <begin position="1"/>
        <end position="81"/>
    </location>
</feature>
<evidence type="ECO:0000313" key="3">
    <source>
        <dbReference type="EMBL" id="GAI92463.1"/>
    </source>
</evidence>
<dbReference type="PROSITE" id="PS51898">
    <property type="entry name" value="TYR_RECOMBINASE"/>
    <property type="match status" value="1"/>
</dbReference>
<dbReference type="GO" id="GO:0015074">
    <property type="term" value="P:DNA integration"/>
    <property type="evidence" value="ECO:0007669"/>
    <property type="project" value="InterPro"/>
</dbReference>
<dbReference type="GO" id="GO:0003677">
    <property type="term" value="F:DNA binding"/>
    <property type="evidence" value="ECO:0007669"/>
    <property type="project" value="InterPro"/>
</dbReference>
<feature type="non-terminal residue" evidence="3">
    <location>
        <position position="1"/>
    </location>
</feature>
<protein>
    <recommendedName>
        <fullName evidence="2">Tyr recombinase domain-containing protein</fullName>
    </recommendedName>
</protein>
<dbReference type="Pfam" id="PF00589">
    <property type="entry name" value="Phage_integrase"/>
    <property type="match status" value="1"/>
</dbReference>
<accession>X1SHQ1</accession>
<name>X1SHQ1_9ZZZZ</name>
<dbReference type="Gene3D" id="1.10.443.10">
    <property type="entry name" value="Intergrase catalytic core"/>
    <property type="match status" value="1"/>
</dbReference>
<dbReference type="AlphaFoldDB" id="X1SHQ1"/>
<reference evidence="3" key="1">
    <citation type="journal article" date="2014" name="Front. Microbiol.">
        <title>High frequency of phylogenetically diverse reductive dehalogenase-homologous genes in deep subseafloor sedimentary metagenomes.</title>
        <authorList>
            <person name="Kawai M."/>
            <person name="Futagami T."/>
            <person name="Toyoda A."/>
            <person name="Takaki Y."/>
            <person name="Nishi S."/>
            <person name="Hori S."/>
            <person name="Arai W."/>
            <person name="Tsubouchi T."/>
            <person name="Morono Y."/>
            <person name="Uchiyama I."/>
            <person name="Ito T."/>
            <person name="Fujiyama A."/>
            <person name="Inagaki F."/>
            <person name="Takami H."/>
        </authorList>
    </citation>
    <scope>NUCLEOTIDE SEQUENCE</scope>
    <source>
        <strain evidence="3">Expedition CK06-06</strain>
    </source>
</reference>